<name>A0A2W4EAH3_9HYPH</name>
<dbReference type="InterPro" id="IPR029063">
    <property type="entry name" value="SAM-dependent_MTases_sf"/>
</dbReference>
<dbReference type="Gene3D" id="3.40.50.150">
    <property type="entry name" value="Vaccinia Virus protein VP39"/>
    <property type="match status" value="1"/>
</dbReference>
<evidence type="ECO:0000313" key="2">
    <source>
        <dbReference type="Proteomes" id="UP000248925"/>
    </source>
</evidence>
<organism evidence="1 2">
    <name type="scientific">Rhizobium tubonense</name>
    <dbReference type="NCBI Taxonomy" id="484088"/>
    <lineage>
        <taxon>Bacteria</taxon>
        <taxon>Pseudomonadati</taxon>
        <taxon>Pseudomonadota</taxon>
        <taxon>Alphaproteobacteria</taxon>
        <taxon>Hyphomicrobiales</taxon>
        <taxon>Rhizobiaceae</taxon>
        <taxon>Rhizobium/Agrobacterium group</taxon>
        <taxon>Rhizobium</taxon>
    </lineage>
</organism>
<dbReference type="SUPFAM" id="SSF53335">
    <property type="entry name" value="S-adenosyl-L-methionine-dependent methyltransferases"/>
    <property type="match status" value="1"/>
</dbReference>
<accession>A0A2W4EAH3</accession>
<sequence>MVESDKHFTGAIPDLYDRLLVPLIFREYASDLAARAAGLKPQSLLEIAAGTGSLTRATAPLLDENARIVVSDLNQPMLDVAMIKQGRDDRIAWQQADALALPFDAQAFDVVTCQFGVMFFPDKVQAYREALRVLKTGGHYFFNVWDGLATNDFARVITETLADIFPNDPPRFMARTPHGYSDTEIIRAQLDEAGFRSIAIETLERESKATSAEQAAVTYCQGTPLRNEIEERNPSGLEATTWKVAEILRKRFGTGVIEGRITAHVVTAIS</sequence>
<dbReference type="Pfam" id="PF01209">
    <property type="entry name" value="Ubie_methyltran"/>
    <property type="match status" value="1"/>
</dbReference>
<dbReference type="CDD" id="cd02440">
    <property type="entry name" value="AdoMet_MTases"/>
    <property type="match status" value="1"/>
</dbReference>
<keyword evidence="1" id="KW-0808">Transferase</keyword>
<keyword evidence="2" id="KW-1185">Reference proteome</keyword>
<proteinExistence type="predicted"/>
<comment type="caution">
    <text evidence="1">The sequence shown here is derived from an EMBL/GenBank/DDBJ whole genome shotgun (WGS) entry which is preliminary data.</text>
</comment>
<dbReference type="AlphaFoldDB" id="A0A2W4EAH3"/>
<dbReference type="RefSeq" id="WP_111163343.1">
    <property type="nucleotide sequence ID" value="NZ_PCDP01000061.1"/>
</dbReference>
<dbReference type="GO" id="GO:0008168">
    <property type="term" value="F:methyltransferase activity"/>
    <property type="evidence" value="ECO:0007669"/>
    <property type="project" value="UniProtKB-KW"/>
</dbReference>
<dbReference type="PANTHER" id="PTHR43591">
    <property type="entry name" value="METHYLTRANSFERASE"/>
    <property type="match status" value="1"/>
</dbReference>
<dbReference type="EMBL" id="PCDP01000061">
    <property type="protein sequence ID" value="PZM09193.1"/>
    <property type="molecule type" value="Genomic_DNA"/>
</dbReference>
<keyword evidence="1" id="KW-0489">Methyltransferase</keyword>
<dbReference type="GO" id="GO:0032259">
    <property type="term" value="P:methylation"/>
    <property type="evidence" value="ECO:0007669"/>
    <property type="project" value="UniProtKB-KW"/>
</dbReference>
<dbReference type="OrthoDB" id="9787738at2"/>
<dbReference type="Proteomes" id="UP000248925">
    <property type="component" value="Unassembled WGS sequence"/>
</dbReference>
<protein>
    <submittedName>
        <fullName evidence="1">SAM-dependent methyltransferase</fullName>
    </submittedName>
</protein>
<evidence type="ECO:0000313" key="1">
    <source>
        <dbReference type="EMBL" id="PZM09193.1"/>
    </source>
</evidence>
<reference evidence="1 2" key="1">
    <citation type="journal article" date="2018" name="Sci. Rep.">
        <title>Rhizobium tumorigenes sp. nov., a novel plant tumorigenic bacterium isolated from cane gall tumors on thornless blackberry.</title>
        <authorList>
            <person name="Kuzmanovi N."/>
            <person name="Smalla K."/>
            <person name="Gronow S."/>
            <person name="PuBawska J."/>
        </authorList>
    </citation>
    <scope>NUCLEOTIDE SEQUENCE [LARGE SCALE GENOMIC DNA]</scope>
    <source>
        <strain evidence="1 2">CCBAU 85046</strain>
    </source>
</reference>
<gene>
    <name evidence="1" type="ORF">CPY51_27125</name>
</gene>
<dbReference type="PANTHER" id="PTHR43591:SF24">
    <property type="entry name" value="2-METHOXY-6-POLYPRENYL-1,4-BENZOQUINOL METHYLASE, MITOCHONDRIAL"/>
    <property type="match status" value="1"/>
</dbReference>